<evidence type="ECO:0000256" key="3">
    <source>
        <dbReference type="ARBA" id="ARBA00022794"/>
    </source>
</evidence>
<proteinExistence type="inferred from homology"/>
<accession>A0AAJ6QWM5</accession>
<evidence type="ECO:0000256" key="1">
    <source>
        <dbReference type="ARBA" id="ARBA00004120"/>
    </source>
</evidence>
<evidence type="ECO:0000256" key="4">
    <source>
        <dbReference type="ARBA" id="ARBA00023212"/>
    </source>
</evidence>
<gene>
    <name evidence="9" type="primary">LOC100907479</name>
</gene>
<protein>
    <recommendedName>
        <fullName evidence="7">B9 domain-containing protein 1</fullName>
    </recommendedName>
</protein>
<dbReference type="GO" id="GO:0036038">
    <property type="term" value="C:MKS complex"/>
    <property type="evidence" value="ECO:0007669"/>
    <property type="project" value="TreeGrafter"/>
</dbReference>
<dbReference type="AlphaFoldDB" id="A0AAJ6QWM5"/>
<organism evidence="8 9">
    <name type="scientific">Galendromus occidentalis</name>
    <name type="common">western predatory mite</name>
    <dbReference type="NCBI Taxonomy" id="34638"/>
    <lineage>
        <taxon>Eukaryota</taxon>
        <taxon>Metazoa</taxon>
        <taxon>Ecdysozoa</taxon>
        <taxon>Arthropoda</taxon>
        <taxon>Chelicerata</taxon>
        <taxon>Arachnida</taxon>
        <taxon>Acari</taxon>
        <taxon>Parasitiformes</taxon>
        <taxon>Mesostigmata</taxon>
        <taxon>Gamasina</taxon>
        <taxon>Phytoseioidea</taxon>
        <taxon>Phytoseiidae</taxon>
        <taxon>Typhlodrominae</taxon>
        <taxon>Galendromus</taxon>
    </lineage>
</organism>
<dbReference type="PROSITE" id="PS51381">
    <property type="entry name" value="C2_B9"/>
    <property type="match status" value="1"/>
</dbReference>
<evidence type="ECO:0000313" key="9">
    <source>
        <dbReference type="RefSeq" id="XP_003748206.1"/>
    </source>
</evidence>
<comment type="similarity">
    <text evidence="6">Belongs to the B9D family.</text>
</comment>
<dbReference type="RefSeq" id="XP_003748206.1">
    <property type="nucleotide sequence ID" value="XM_003748158.1"/>
</dbReference>
<keyword evidence="3" id="KW-0970">Cilium biogenesis/degradation</keyword>
<dbReference type="Pfam" id="PF07162">
    <property type="entry name" value="B9-C2"/>
    <property type="match status" value="1"/>
</dbReference>
<evidence type="ECO:0000313" key="8">
    <source>
        <dbReference type="Proteomes" id="UP000694867"/>
    </source>
</evidence>
<keyword evidence="5" id="KW-0966">Cell projection</keyword>
<dbReference type="Proteomes" id="UP000694867">
    <property type="component" value="Unplaced"/>
</dbReference>
<name>A0AAJ6QWM5_9ACAR</name>
<keyword evidence="8" id="KW-1185">Reference proteome</keyword>
<dbReference type="GeneID" id="100907479"/>
<dbReference type="InterPro" id="IPR035892">
    <property type="entry name" value="C2_domain_sf"/>
</dbReference>
<dbReference type="PANTHER" id="PTHR12968">
    <property type="entry name" value="B9 DOMAIN-CONTAINING"/>
    <property type="match status" value="1"/>
</dbReference>
<evidence type="ECO:0000256" key="2">
    <source>
        <dbReference type="ARBA" id="ARBA00022490"/>
    </source>
</evidence>
<keyword evidence="2" id="KW-0963">Cytoplasm</keyword>
<dbReference type="SUPFAM" id="SSF49562">
    <property type="entry name" value="C2 domain (Calcium/lipid-binding domain, CaLB)"/>
    <property type="match status" value="1"/>
</dbReference>
<keyword evidence="4" id="KW-0206">Cytoskeleton</keyword>
<dbReference type="KEGG" id="goe:100907479"/>
<dbReference type="PANTHER" id="PTHR12968:SF1">
    <property type="entry name" value="B9 DOMAIN-CONTAINING PROTEIN 1"/>
    <property type="match status" value="1"/>
</dbReference>
<dbReference type="GO" id="GO:0060271">
    <property type="term" value="P:cilium assembly"/>
    <property type="evidence" value="ECO:0007669"/>
    <property type="project" value="TreeGrafter"/>
</dbReference>
<reference evidence="9" key="1">
    <citation type="submission" date="2025-08" db="UniProtKB">
        <authorList>
            <consortium name="RefSeq"/>
        </authorList>
    </citation>
    <scope>IDENTIFICATION</scope>
</reference>
<evidence type="ECO:0000256" key="7">
    <source>
        <dbReference type="ARBA" id="ARBA00039274"/>
    </source>
</evidence>
<dbReference type="InterPro" id="IPR010796">
    <property type="entry name" value="C2_B9-type_dom"/>
</dbReference>
<evidence type="ECO:0000256" key="6">
    <source>
        <dbReference type="ARBA" id="ARBA00038411"/>
    </source>
</evidence>
<evidence type="ECO:0000256" key="5">
    <source>
        <dbReference type="ARBA" id="ARBA00023273"/>
    </source>
</evidence>
<comment type="subcellular location">
    <subcellularLocation>
        <location evidence="1">Cytoplasm</location>
        <location evidence="1">Cytoskeleton</location>
        <location evidence="1">Cilium basal body</location>
    </subcellularLocation>
</comment>
<sequence length="206" mass="22892">MAADKLEVPEAHTFLLYSASGEIQTASFPFIDNIYCKINIVHGKDWLLSSGSEEDLTHVTKKTRGSHNHFVFNHPFDVTYKFTNPFGWPQLILSVYGLDTLGNDVVRGYGTVHLPCIPGRHSLRVPLQAPESSSVIQSLSALITGKRPELVEARVFADESTRQLLRMSSTGLPYVELVMNVAVKDLDKFGFDVGTIHPASDRFPFS</sequence>